<feature type="compositionally biased region" description="Low complexity" evidence="1">
    <location>
        <begin position="1"/>
        <end position="22"/>
    </location>
</feature>
<reference evidence="2 3" key="1">
    <citation type="submission" date="2015-10" db="EMBL/GenBank/DDBJ databases">
        <title>Genome sequencing of Penicillium freii.</title>
        <authorList>
            <person name="Nguyen H.D."/>
            <person name="Visagie C.M."/>
            <person name="Seifert K.A."/>
        </authorList>
    </citation>
    <scope>NUCLEOTIDE SEQUENCE [LARGE SCALE GENOMIC DNA]</scope>
    <source>
        <strain evidence="2 3">DAOM 242723</strain>
    </source>
</reference>
<evidence type="ECO:0000256" key="1">
    <source>
        <dbReference type="SAM" id="MobiDB-lite"/>
    </source>
</evidence>
<accession>A0A101M7H6</accession>
<evidence type="ECO:0000313" key="2">
    <source>
        <dbReference type="EMBL" id="KUM55436.1"/>
    </source>
</evidence>
<name>A0A101M7H6_PENFR</name>
<sequence>MATASNDPATAATDPDANPVTPTRRHRLPVIVDYVESPRHSAQSTNESSEVDFIRTPPGYRLPPQPKGDGSATSDAHKGK</sequence>
<dbReference type="EMBL" id="LLXE01000990">
    <property type="protein sequence ID" value="KUM55436.1"/>
    <property type="molecule type" value="Genomic_DNA"/>
</dbReference>
<evidence type="ECO:0000313" key="3">
    <source>
        <dbReference type="Proteomes" id="UP000055045"/>
    </source>
</evidence>
<proteinExistence type="predicted"/>
<keyword evidence="3" id="KW-1185">Reference proteome</keyword>
<comment type="caution">
    <text evidence="2">The sequence shown here is derived from an EMBL/GenBank/DDBJ whole genome shotgun (WGS) entry which is preliminary data.</text>
</comment>
<dbReference type="AlphaFoldDB" id="A0A101M7H6"/>
<feature type="region of interest" description="Disordered" evidence="1">
    <location>
        <begin position="1"/>
        <end position="80"/>
    </location>
</feature>
<protein>
    <submittedName>
        <fullName evidence="2">Uncharacterized protein</fullName>
    </submittedName>
</protein>
<dbReference type="Proteomes" id="UP000055045">
    <property type="component" value="Unassembled WGS sequence"/>
</dbReference>
<gene>
    <name evidence="2" type="ORF">ACN42_g11842</name>
</gene>
<organism evidence="2 3">
    <name type="scientific">Penicillium freii</name>
    <dbReference type="NCBI Taxonomy" id="48697"/>
    <lineage>
        <taxon>Eukaryota</taxon>
        <taxon>Fungi</taxon>
        <taxon>Dikarya</taxon>
        <taxon>Ascomycota</taxon>
        <taxon>Pezizomycotina</taxon>
        <taxon>Eurotiomycetes</taxon>
        <taxon>Eurotiomycetidae</taxon>
        <taxon>Eurotiales</taxon>
        <taxon>Aspergillaceae</taxon>
        <taxon>Penicillium</taxon>
    </lineage>
</organism>